<dbReference type="STRING" id="909626.AQJ91_05530"/>
<protein>
    <submittedName>
        <fullName evidence="2">Uncharacterized protein</fullName>
    </submittedName>
</protein>
<dbReference type="Proteomes" id="UP000053260">
    <property type="component" value="Unassembled WGS sequence"/>
</dbReference>
<feature type="region of interest" description="Disordered" evidence="1">
    <location>
        <begin position="93"/>
        <end position="112"/>
    </location>
</feature>
<name>A0A101V3Y8_9ACTN</name>
<dbReference type="AlphaFoldDB" id="A0A101V3Y8"/>
<evidence type="ECO:0000256" key="1">
    <source>
        <dbReference type="SAM" id="MobiDB-lite"/>
    </source>
</evidence>
<keyword evidence="3" id="KW-1185">Reference proteome</keyword>
<gene>
    <name evidence="2" type="ORF">AQJ91_05530</name>
</gene>
<accession>A0A101V3Y8</accession>
<dbReference type="EMBL" id="LMXB01000019">
    <property type="protein sequence ID" value="KUO22050.1"/>
    <property type="molecule type" value="Genomic_DNA"/>
</dbReference>
<comment type="caution">
    <text evidence="2">The sequence shown here is derived from an EMBL/GenBank/DDBJ whole genome shotgun (WGS) entry which is preliminary data.</text>
</comment>
<reference evidence="2 3" key="1">
    <citation type="submission" date="2015-10" db="EMBL/GenBank/DDBJ databases">
        <title>Draft genome sequence of Streptomyces sp. RV15, isolated from a marine sponge.</title>
        <authorList>
            <person name="Ruckert C."/>
            <person name="Abdelmohsen U.R."/>
            <person name="Winkler A."/>
            <person name="Hentschel U."/>
            <person name="Kalinowski J."/>
            <person name="Kampfer P."/>
            <person name="Glaeser S."/>
        </authorList>
    </citation>
    <scope>NUCLEOTIDE SEQUENCE [LARGE SCALE GENOMIC DNA]</scope>
    <source>
        <strain evidence="2 3">RV15</strain>
    </source>
</reference>
<proteinExistence type="predicted"/>
<organism evidence="2 3">
    <name type="scientific">Streptomyces dysideae</name>
    <dbReference type="NCBI Taxonomy" id="909626"/>
    <lineage>
        <taxon>Bacteria</taxon>
        <taxon>Bacillati</taxon>
        <taxon>Actinomycetota</taxon>
        <taxon>Actinomycetes</taxon>
        <taxon>Kitasatosporales</taxon>
        <taxon>Streptomycetaceae</taxon>
        <taxon>Streptomyces</taxon>
    </lineage>
</organism>
<sequence>MATNSGLVSLAVEGLRVGGAEDGVDADELAEGGVVFACADAGQAGSGIAGFAEESLSSGHAVVSPTGWPRSAPVDAHQPTCLAATTAAATINPADSTVAEVDPARRSTGTNE</sequence>
<evidence type="ECO:0000313" key="3">
    <source>
        <dbReference type="Proteomes" id="UP000053260"/>
    </source>
</evidence>
<evidence type="ECO:0000313" key="2">
    <source>
        <dbReference type="EMBL" id="KUO22050.1"/>
    </source>
</evidence>